<dbReference type="GO" id="GO:0008270">
    <property type="term" value="F:zinc ion binding"/>
    <property type="evidence" value="ECO:0007669"/>
    <property type="project" value="InterPro"/>
</dbReference>
<dbReference type="PANTHER" id="PTHR11705:SF143">
    <property type="entry name" value="SLL0236 PROTEIN"/>
    <property type="match status" value="1"/>
</dbReference>
<feature type="active site" description="Proton donor/acceptor" evidence="7">
    <location>
        <position position="312"/>
    </location>
</feature>
<dbReference type="Proteomes" id="UP000033163">
    <property type="component" value="Chromosome I"/>
</dbReference>
<dbReference type="AlphaFoldDB" id="A0A0E4CV89"/>
<proteinExistence type="inferred from homology"/>
<evidence type="ECO:0000256" key="1">
    <source>
        <dbReference type="ARBA" id="ARBA00001947"/>
    </source>
</evidence>
<name>A0A0E4CV89_9BACL</name>
<feature type="region of interest" description="Disordered" evidence="8">
    <location>
        <begin position="488"/>
        <end position="537"/>
    </location>
</feature>
<dbReference type="KEGG" id="pri:PRIO_1488"/>
<dbReference type="InterPro" id="IPR000834">
    <property type="entry name" value="Peptidase_M14"/>
</dbReference>
<keyword evidence="6" id="KW-0482">Metalloprotease</keyword>
<dbReference type="PROSITE" id="PS52035">
    <property type="entry name" value="PEPTIDASE_M14"/>
    <property type="match status" value="1"/>
</dbReference>
<dbReference type="CDD" id="cd06229">
    <property type="entry name" value="M14_Endopeptidase_I"/>
    <property type="match status" value="1"/>
</dbReference>
<gene>
    <name evidence="11" type="ORF">PRIO_1488</name>
</gene>
<sequence>MGDGNVVRLRFCKEIHKVTIVFFSFILLGSLFIITGSVQAAANIVNPNQVYSYTVMQRDIERLVKEYPDLVSTESLGQTAYGRQLWAVKLGRGESVLFLNGSHHAREWMTSALLMKMIDTYAQAYYSNGKIADYNVRSLLDEVSIWVVPMVNPDGVTLSQQGTAGLPVNLAQTLRRYNGNSTNFNRWKANMQGIDLNRQYPARWTTIQDAVKYPWYQNYKGQKPGQAPEVQMMMDFTHKVDPEVTISYHSSGEIIFWHFNTLNSNLARDKTMARALGNLTGYSLVIPQKNPSGGGYKDWFIQEYGRPGFTIEIANYAGESSVPLRQFSGIWSENKEVGLYSALQSYSLWLGKQKIQYLQQTMSLLAGTELYTKIGAAAGGTTLQPQNLQVIARKGDWYQVQADKGPGWIHPSPGKLAIIEETMATAELKVSAPAYKYPDAFSPKVTVLTPQTVQVSGRWGTWLLASTSGGQWWIDGRKAELKWPVKEEAAQNTTTDADTTHADTTDADTAGADTTGADTSADVEQPGQTPPAAATTP</sequence>
<organism evidence="11 12">
    <name type="scientific">Paenibacillus riograndensis SBR5</name>
    <dbReference type="NCBI Taxonomy" id="1073571"/>
    <lineage>
        <taxon>Bacteria</taxon>
        <taxon>Bacillati</taxon>
        <taxon>Bacillota</taxon>
        <taxon>Bacilli</taxon>
        <taxon>Bacillales</taxon>
        <taxon>Paenibacillaceae</taxon>
        <taxon>Paenibacillus</taxon>
        <taxon>Paenibacillus sonchi group</taxon>
    </lineage>
</organism>
<dbReference type="GO" id="GO:0006508">
    <property type="term" value="P:proteolysis"/>
    <property type="evidence" value="ECO:0007669"/>
    <property type="project" value="UniProtKB-KW"/>
</dbReference>
<dbReference type="PANTHER" id="PTHR11705">
    <property type="entry name" value="PROTEASE FAMILY M14 CARBOXYPEPTIDASE A,B"/>
    <property type="match status" value="1"/>
</dbReference>
<dbReference type="GO" id="GO:0004181">
    <property type="term" value="F:metallocarboxypeptidase activity"/>
    <property type="evidence" value="ECO:0007669"/>
    <property type="project" value="InterPro"/>
</dbReference>
<evidence type="ECO:0000259" key="10">
    <source>
        <dbReference type="PROSITE" id="PS52035"/>
    </source>
</evidence>
<dbReference type="SMART" id="SM00631">
    <property type="entry name" value="Zn_pept"/>
    <property type="match status" value="1"/>
</dbReference>
<dbReference type="Pfam" id="PF00246">
    <property type="entry name" value="Peptidase_M14"/>
    <property type="match status" value="1"/>
</dbReference>
<evidence type="ECO:0000256" key="8">
    <source>
        <dbReference type="SAM" id="MobiDB-lite"/>
    </source>
</evidence>
<protein>
    <submittedName>
        <fullName evidence="11">Putative membrane protein</fullName>
    </submittedName>
</protein>
<feature type="domain" description="Peptidase M14" evidence="10">
    <location>
        <begin position="49"/>
        <end position="345"/>
    </location>
</feature>
<comment type="similarity">
    <text evidence="2 7">Belongs to the peptidase M14 family.</text>
</comment>
<keyword evidence="5" id="KW-0862">Zinc</keyword>
<evidence type="ECO:0000256" key="6">
    <source>
        <dbReference type="ARBA" id="ARBA00023049"/>
    </source>
</evidence>
<feature type="transmembrane region" description="Helical" evidence="9">
    <location>
        <begin position="20"/>
        <end position="42"/>
    </location>
</feature>
<dbReference type="EMBL" id="LN831776">
    <property type="protein sequence ID" value="CQR53661.1"/>
    <property type="molecule type" value="Genomic_DNA"/>
</dbReference>
<evidence type="ECO:0000313" key="11">
    <source>
        <dbReference type="EMBL" id="CQR53661.1"/>
    </source>
</evidence>
<reference evidence="12" key="1">
    <citation type="submission" date="2015-03" db="EMBL/GenBank/DDBJ databases">
        <authorList>
            <person name="Wibberg D."/>
        </authorList>
    </citation>
    <scope>NUCLEOTIDE SEQUENCE [LARGE SCALE GENOMIC DNA]</scope>
</reference>
<evidence type="ECO:0000256" key="5">
    <source>
        <dbReference type="ARBA" id="ARBA00022833"/>
    </source>
</evidence>
<keyword evidence="4" id="KW-0378">Hydrolase</keyword>
<evidence type="ECO:0000256" key="9">
    <source>
        <dbReference type="SAM" id="Phobius"/>
    </source>
</evidence>
<dbReference type="Gene3D" id="3.40.630.10">
    <property type="entry name" value="Zn peptidases"/>
    <property type="match status" value="1"/>
</dbReference>
<dbReference type="GO" id="GO:0005615">
    <property type="term" value="C:extracellular space"/>
    <property type="evidence" value="ECO:0007669"/>
    <property type="project" value="TreeGrafter"/>
</dbReference>
<keyword evidence="9" id="KW-1133">Transmembrane helix</keyword>
<dbReference type="PATRIC" id="fig|1073571.4.peg.1552"/>
<dbReference type="InterPro" id="IPR034274">
    <property type="entry name" value="ENP1_M14_CPD"/>
</dbReference>
<keyword evidence="9" id="KW-0812">Transmembrane</keyword>
<evidence type="ECO:0000256" key="2">
    <source>
        <dbReference type="ARBA" id="ARBA00005988"/>
    </source>
</evidence>
<comment type="cofactor">
    <cofactor evidence="1">
        <name>Zn(2+)</name>
        <dbReference type="ChEBI" id="CHEBI:29105"/>
    </cofactor>
</comment>
<evidence type="ECO:0000256" key="7">
    <source>
        <dbReference type="PROSITE-ProRule" id="PRU01379"/>
    </source>
</evidence>
<dbReference type="PRINTS" id="PR00765">
    <property type="entry name" value="CRBOXYPTASEA"/>
</dbReference>
<dbReference type="HOGENOM" id="CLU_522578_0_0_9"/>
<evidence type="ECO:0000256" key="3">
    <source>
        <dbReference type="ARBA" id="ARBA00022670"/>
    </source>
</evidence>
<dbReference type="SUPFAM" id="SSF53187">
    <property type="entry name" value="Zn-dependent exopeptidases"/>
    <property type="match status" value="1"/>
</dbReference>
<feature type="compositionally biased region" description="Low complexity" evidence="8">
    <location>
        <begin position="507"/>
        <end position="522"/>
    </location>
</feature>
<keyword evidence="3" id="KW-0645">Protease</keyword>
<evidence type="ECO:0000256" key="4">
    <source>
        <dbReference type="ARBA" id="ARBA00022801"/>
    </source>
</evidence>
<evidence type="ECO:0000313" key="12">
    <source>
        <dbReference type="Proteomes" id="UP000033163"/>
    </source>
</evidence>
<keyword evidence="9" id="KW-0472">Membrane</keyword>
<accession>A0A0E4CV89</accession>